<dbReference type="Gene3D" id="2.40.10.10">
    <property type="entry name" value="Trypsin-like serine proteases"/>
    <property type="match status" value="2"/>
</dbReference>
<name>A0ABW2HM19_9ACTN</name>
<feature type="region of interest" description="Disordered" evidence="1">
    <location>
        <begin position="221"/>
        <end position="246"/>
    </location>
</feature>
<organism evidence="3 4">
    <name type="scientific">Paractinoplanes rhizophilus</name>
    <dbReference type="NCBI Taxonomy" id="1416877"/>
    <lineage>
        <taxon>Bacteria</taxon>
        <taxon>Bacillati</taxon>
        <taxon>Actinomycetota</taxon>
        <taxon>Actinomycetes</taxon>
        <taxon>Micromonosporales</taxon>
        <taxon>Micromonosporaceae</taxon>
        <taxon>Paractinoplanes</taxon>
    </lineage>
</organism>
<keyword evidence="2" id="KW-0732">Signal</keyword>
<dbReference type="GO" id="GO:0016787">
    <property type="term" value="F:hydrolase activity"/>
    <property type="evidence" value="ECO:0007669"/>
    <property type="project" value="UniProtKB-KW"/>
</dbReference>
<dbReference type="Pfam" id="PF13365">
    <property type="entry name" value="Trypsin_2"/>
    <property type="match status" value="1"/>
</dbReference>
<evidence type="ECO:0000313" key="4">
    <source>
        <dbReference type="Proteomes" id="UP001596548"/>
    </source>
</evidence>
<feature type="region of interest" description="Disordered" evidence="1">
    <location>
        <begin position="49"/>
        <end position="100"/>
    </location>
</feature>
<accession>A0ABW2HM19</accession>
<sequence>MRRKSGLALGACAALALAGVAGATAWPTAKGPVGTWHEAPAVTRTQVAAEQQRLAGPPTSAAPQAAAGQTVSPAATAGPATATPDRTEKGRQRPLESAVAADGRQRVGELLRVDRLLGYLGRGPRKETFRYPGASYVKLHFRKMAMLPGDYLTVSSPDGKESYRYDAPKLLETGAVDKWAMSVTGDTAVVEMHRTADALGLGAVLGRLGVDIDKVARGFSRTEQARQPDEQLTAPGSTGREESVCGSDTSADAVCYRSADPVAYTKSKAIARLLINGTELCTGWRVGPNNRMLTNNHCFTTSSEAYDTEVWFNYQCASCGGYDVFRPTKVWGEKVLSTDHVYDYTLFSVGDFNAVKKFGYLLLDSTRPAKNQELYVPQHPAGEPTRIAGSLGERAGNCSVADPSYTGYAANSDVAYYCDTEGGSSGSPVLSRATNRVVALHHFGGCPNSGVRGDLLASRLRAYL</sequence>
<reference evidence="4" key="1">
    <citation type="journal article" date="2019" name="Int. J. Syst. Evol. Microbiol.">
        <title>The Global Catalogue of Microorganisms (GCM) 10K type strain sequencing project: providing services to taxonomists for standard genome sequencing and annotation.</title>
        <authorList>
            <consortium name="The Broad Institute Genomics Platform"/>
            <consortium name="The Broad Institute Genome Sequencing Center for Infectious Disease"/>
            <person name="Wu L."/>
            <person name="Ma J."/>
        </authorList>
    </citation>
    <scope>NUCLEOTIDE SEQUENCE [LARGE SCALE GENOMIC DNA]</scope>
    <source>
        <strain evidence="4">XZYJT-10</strain>
    </source>
</reference>
<evidence type="ECO:0000313" key="3">
    <source>
        <dbReference type="EMBL" id="MFC7273876.1"/>
    </source>
</evidence>
<protein>
    <submittedName>
        <fullName evidence="3">Trypsin-like serine peptidase</fullName>
        <ecNumber evidence="3">3.4.21.-</ecNumber>
    </submittedName>
</protein>
<keyword evidence="4" id="KW-1185">Reference proteome</keyword>
<dbReference type="Proteomes" id="UP001596548">
    <property type="component" value="Unassembled WGS sequence"/>
</dbReference>
<dbReference type="EC" id="3.4.21.-" evidence="3"/>
<feature type="compositionally biased region" description="Basic and acidic residues" evidence="1">
    <location>
        <begin position="85"/>
        <end position="94"/>
    </location>
</feature>
<dbReference type="PANTHER" id="PTHR36234:SF5">
    <property type="entry name" value="LYSYL ENDOPEPTIDASE"/>
    <property type="match status" value="1"/>
</dbReference>
<evidence type="ECO:0000256" key="2">
    <source>
        <dbReference type="SAM" id="SignalP"/>
    </source>
</evidence>
<dbReference type="InterPro" id="IPR009003">
    <property type="entry name" value="Peptidase_S1_PA"/>
</dbReference>
<proteinExistence type="predicted"/>
<dbReference type="InterPro" id="IPR043504">
    <property type="entry name" value="Peptidase_S1_PA_chymotrypsin"/>
</dbReference>
<evidence type="ECO:0000256" key="1">
    <source>
        <dbReference type="SAM" id="MobiDB-lite"/>
    </source>
</evidence>
<feature type="compositionally biased region" description="Low complexity" evidence="1">
    <location>
        <begin position="73"/>
        <end position="84"/>
    </location>
</feature>
<feature type="chain" id="PRO_5047382985" evidence="2">
    <location>
        <begin position="24"/>
        <end position="464"/>
    </location>
</feature>
<dbReference type="RefSeq" id="WP_378965512.1">
    <property type="nucleotide sequence ID" value="NZ_JBHTBJ010000004.1"/>
</dbReference>
<dbReference type="PANTHER" id="PTHR36234">
    <property type="entry name" value="LYSYL ENDOPEPTIDASE"/>
    <property type="match status" value="1"/>
</dbReference>
<dbReference type="SUPFAM" id="SSF50494">
    <property type="entry name" value="Trypsin-like serine proteases"/>
    <property type="match status" value="1"/>
</dbReference>
<feature type="signal peptide" evidence="2">
    <location>
        <begin position="1"/>
        <end position="23"/>
    </location>
</feature>
<comment type="caution">
    <text evidence="3">The sequence shown here is derived from an EMBL/GenBank/DDBJ whole genome shotgun (WGS) entry which is preliminary data.</text>
</comment>
<keyword evidence="3" id="KW-0378">Hydrolase</keyword>
<dbReference type="EMBL" id="JBHTBJ010000004">
    <property type="protein sequence ID" value="MFC7273876.1"/>
    <property type="molecule type" value="Genomic_DNA"/>
</dbReference>
<gene>
    <name evidence="3" type="ORF">ACFQS1_07795</name>
</gene>